<dbReference type="SUPFAM" id="SSF54292">
    <property type="entry name" value="2Fe-2S ferredoxin-like"/>
    <property type="match status" value="1"/>
</dbReference>
<protein>
    <submittedName>
        <fullName evidence="2">Opine oxidase subunit C</fullName>
    </submittedName>
</protein>
<sequence>MFRKTDIPNETVSITFDARPLTVSAHVTVAAALLGEGITKLRNSVVGDQPRAAYCLMGVCFECLVTIDGVQNRQACMTQVSDGMVISSQSGARAVEGSDNV</sequence>
<gene>
    <name evidence="2" type="ORF">OHAE_3225</name>
</gene>
<reference evidence="3" key="1">
    <citation type="submission" date="2017-12" db="EMBL/GenBank/DDBJ databases">
        <authorList>
            <person name="Diaz M."/>
        </authorList>
    </citation>
    <scope>NUCLEOTIDE SEQUENCE [LARGE SCALE GENOMIC DNA]</scope>
    <source>
        <strain evidence="3">FI11154</strain>
    </source>
</reference>
<evidence type="ECO:0000256" key="1">
    <source>
        <dbReference type="ARBA" id="ARBA00023002"/>
    </source>
</evidence>
<dbReference type="GO" id="GO:0051536">
    <property type="term" value="F:iron-sulfur cluster binding"/>
    <property type="evidence" value="ECO:0007669"/>
    <property type="project" value="InterPro"/>
</dbReference>
<name>A0A2P9HGU9_9HYPH</name>
<organism evidence="2 3">
    <name type="scientific">Ochrobactrum soli</name>
    <dbReference type="NCBI Taxonomy" id="2448455"/>
    <lineage>
        <taxon>Bacteria</taxon>
        <taxon>Pseudomonadati</taxon>
        <taxon>Pseudomonadota</taxon>
        <taxon>Alphaproteobacteria</taxon>
        <taxon>Hyphomicrobiales</taxon>
        <taxon>Brucellaceae</taxon>
        <taxon>Brucella/Ochrobactrum group</taxon>
        <taxon>Ochrobactrum</taxon>
    </lineage>
</organism>
<dbReference type="RefSeq" id="WP_109367254.1">
    <property type="nucleotide sequence ID" value="NZ_OOFM01000004.1"/>
</dbReference>
<evidence type="ECO:0000313" key="3">
    <source>
        <dbReference type="Proteomes" id="UP000246073"/>
    </source>
</evidence>
<dbReference type="GO" id="GO:0016491">
    <property type="term" value="F:oxidoreductase activity"/>
    <property type="evidence" value="ECO:0007669"/>
    <property type="project" value="UniProtKB-KW"/>
</dbReference>
<accession>A0A2P9HGU9</accession>
<dbReference type="InterPro" id="IPR042204">
    <property type="entry name" value="2Fe-2S-bd_N"/>
</dbReference>
<dbReference type="Pfam" id="PF13510">
    <property type="entry name" value="Fer2_4"/>
    <property type="match status" value="1"/>
</dbReference>
<dbReference type="Proteomes" id="UP000246073">
    <property type="component" value="Unassembled WGS sequence"/>
</dbReference>
<dbReference type="AlphaFoldDB" id="A0A2P9HGU9"/>
<proteinExistence type="predicted"/>
<keyword evidence="1" id="KW-0560">Oxidoreductase</keyword>
<evidence type="ECO:0000313" key="2">
    <source>
        <dbReference type="EMBL" id="SPL63293.1"/>
    </source>
</evidence>
<dbReference type="EMBL" id="OOFM01000004">
    <property type="protein sequence ID" value="SPL63293.1"/>
    <property type="molecule type" value="Genomic_DNA"/>
</dbReference>
<dbReference type="Gene3D" id="3.10.20.440">
    <property type="entry name" value="2Fe-2S iron-sulphur cluster binding domain, sarcosine oxidase, alpha subunit, N-terminal domain"/>
    <property type="match status" value="1"/>
</dbReference>
<dbReference type="InterPro" id="IPR036010">
    <property type="entry name" value="2Fe-2S_ferredoxin-like_sf"/>
</dbReference>